<dbReference type="EMBL" id="JACIIX010000001">
    <property type="protein sequence ID" value="MBB6208849.1"/>
    <property type="molecule type" value="Genomic_DNA"/>
</dbReference>
<name>A0A7X0DL70_NOVIT</name>
<dbReference type="Pfam" id="PF01521">
    <property type="entry name" value="Fe-S_biosyn"/>
    <property type="match status" value="1"/>
</dbReference>
<evidence type="ECO:0000259" key="3">
    <source>
        <dbReference type="Pfam" id="PF01521"/>
    </source>
</evidence>
<dbReference type="InterPro" id="IPR050322">
    <property type="entry name" value="Fe-S_cluster_asmbl/transfer"/>
</dbReference>
<dbReference type="AlphaFoldDB" id="A0A7X0DL70"/>
<reference evidence="4 5" key="1">
    <citation type="submission" date="2020-08" db="EMBL/GenBank/DDBJ databases">
        <title>Genomic Encyclopedia of Type Strains, Phase IV (KMG-IV): sequencing the most valuable type-strain genomes for metagenomic binning, comparative biology and taxonomic classification.</title>
        <authorList>
            <person name="Goeker M."/>
        </authorList>
    </citation>
    <scope>NUCLEOTIDE SEQUENCE [LARGE SCALE GENOMIC DNA]</scope>
    <source>
        <strain evidence="4 5">DSM 11590</strain>
    </source>
</reference>
<feature type="compositionally biased region" description="Pro residues" evidence="2">
    <location>
        <begin position="1"/>
        <end position="14"/>
    </location>
</feature>
<dbReference type="InterPro" id="IPR035903">
    <property type="entry name" value="HesB-like_dom_sf"/>
</dbReference>
<organism evidence="4 5">
    <name type="scientific">Novispirillum itersonii</name>
    <name type="common">Aquaspirillum itersonii</name>
    <dbReference type="NCBI Taxonomy" id="189"/>
    <lineage>
        <taxon>Bacteria</taxon>
        <taxon>Pseudomonadati</taxon>
        <taxon>Pseudomonadota</taxon>
        <taxon>Alphaproteobacteria</taxon>
        <taxon>Rhodospirillales</taxon>
        <taxon>Novispirillaceae</taxon>
        <taxon>Novispirillum</taxon>
    </lineage>
</organism>
<gene>
    <name evidence="4" type="ORF">FHS48_000230</name>
</gene>
<comment type="similarity">
    <text evidence="1">Belongs to the HesB/IscA family.</text>
</comment>
<dbReference type="GO" id="GO:0016226">
    <property type="term" value="P:iron-sulfur cluster assembly"/>
    <property type="evidence" value="ECO:0007669"/>
    <property type="project" value="InterPro"/>
</dbReference>
<sequence length="136" mass="14561">MATASPPTPTPTSPAKPVRQAPKILTLTDAAADRVKELMAKSDKPVVGLRVGVRTRGCSGLSYVVEYAEEKLPFEDAVEDKGVTILIDPAAFMYLLGATMDYRVDKFAASFVFENPNETGRCGCGESFSVDPTVEA</sequence>
<dbReference type="InterPro" id="IPR016092">
    <property type="entry name" value="ATAP"/>
</dbReference>
<dbReference type="SUPFAM" id="SSF89360">
    <property type="entry name" value="HesB-like domain"/>
    <property type="match status" value="1"/>
</dbReference>
<dbReference type="GO" id="GO:0005737">
    <property type="term" value="C:cytoplasm"/>
    <property type="evidence" value="ECO:0007669"/>
    <property type="project" value="TreeGrafter"/>
</dbReference>
<evidence type="ECO:0000313" key="4">
    <source>
        <dbReference type="EMBL" id="MBB6208849.1"/>
    </source>
</evidence>
<accession>A0A7X0DL70</accession>
<dbReference type="InterPro" id="IPR017870">
    <property type="entry name" value="FeS_cluster_insertion_CS"/>
</dbReference>
<dbReference type="GO" id="GO:0051537">
    <property type="term" value="F:2 iron, 2 sulfur cluster binding"/>
    <property type="evidence" value="ECO:0007669"/>
    <property type="project" value="UniProtKB-ARBA"/>
</dbReference>
<dbReference type="NCBIfam" id="TIGR00049">
    <property type="entry name" value="iron-sulfur cluster assembly accessory protein"/>
    <property type="match status" value="1"/>
</dbReference>
<evidence type="ECO:0000256" key="2">
    <source>
        <dbReference type="SAM" id="MobiDB-lite"/>
    </source>
</evidence>
<dbReference type="InterPro" id="IPR000361">
    <property type="entry name" value="ATAP_core_dom"/>
</dbReference>
<dbReference type="PROSITE" id="PS01152">
    <property type="entry name" value="HESB"/>
    <property type="match status" value="1"/>
</dbReference>
<dbReference type="PANTHER" id="PTHR10072:SF41">
    <property type="entry name" value="IRON-SULFUR CLUSTER ASSEMBLY 1 HOMOLOG, MITOCHONDRIAL"/>
    <property type="match status" value="1"/>
</dbReference>
<dbReference type="Proteomes" id="UP000544872">
    <property type="component" value="Unassembled WGS sequence"/>
</dbReference>
<feature type="region of interest" description="Disordered" evidence="2">
    <location>
        <begin position="1"/>
        <end position="20"/>
    </location>
</feature>
<feature type="domain" description="Core" evidence="3">
    <location>
        <begin position="25"/>
        <end position="126"/>
    </location>
</feature>
<dbReference type="PANTHER" id="PTHR10072">
    <property type="entry name" value="IRON-SULFUR CLUSTER ASSEMBLY PROTEIN"/>
    <property type="match status" value="1"/>
</dbReference>
<evidence type="ECO:0000256" key="1">
    <source>
        <dbReference type="ARBA" id="ARBA00006718"/>
    </source>
</evidence>
<dbReference type="RefSeq" id="WP_184260352.1">
    <property type="nucleotide sequence ID" value="NZ_JACIIX010000001.1"/>
</dbReference>
<proteinExistence type="inferred from homology"/>
<dbReference type="FunFam" id="2.60.300.12:FF:000001">
    <property type="entry name" value="Iron-binding protein IscA"/>
    <property type="match status" value="1"/>
</dbReference>
<protein>
    <submittedName>
        <fullName evidence="4">Iron-sulfur cluster assembly protein</fullName>
    </submittedName>
</protein>
<keyword evidence="5" id="KW-1185">Reference proteome</keyword>
<comment type="caution">
    <text evidence="4">The sequence shown here is derived from an EMBL/GenBank/DDBJ whole genome shotgun (WGS) entry which is preliminary data.</text>
</comment>
<evidence type="ECO:0000313" key="5">
    <source>
        <dbReference type="Proteomes" id="UP000544872"/>
    </source>
</evidence>
<dbReference type="Gene3D" id="2.60.300.12">
    <property type="entry name" value="HesB-like domain"/>
    <property type="match status" value="1"/>
</dbReference>